<gene>
    <name evidence="3" type="ORF">OKA05_15000</name>
</gene>
<proteinExistence type="predicted"/>
<dbReference type="SUPFAM" id="SSF51126">
    <property type="entry name" value="Pectin lyase-like"/>
    <property type="match status" value="1"/>
</dbReference>
<dbReference type="Pfam" id="PF12951">
    <property type="entry name" value="PATR"/>
    <property type="match status" value="1"/>
</dbReference>
<dbReference type="Proteomes" id="UP001320876">
    <property type="component" value="Unassembled WGS sequence"/>
</dbReference>
<accession>A0ABT3GK28</accession>
<keyword evidence="4" id="KW-1185">Reference proteome</keyword>
<comment type="caution">
    <text evidence="3">The sequence shown here is derived from an EMBL/GenBank/DDBJ whole genome shotgun (WGS) entry which is preliminary data.</text>
</comment>
<protein>
    <submittedName>
        <fullName evidence="3">Autotransporter-associated beta strand repeat-containing protein</fullName>
    </submittedName>
</protein>
<organism evidence="3 4">
    <name type="scientific">Luteolibacter arcticus</name>
    <dbReference type="NCBI Taxonomy" id="1581411"/>
    <lineage>
        <taxon>Bacteria</taxon>
        <taxon>Pseudomonadati</taxon>
        <taxon>Verrucomicrobiota</taxon>
        <taxon>Verrucomicrobiia</taxon>
        <taxon>Verrucomicrobiales</taxon>
        <taxon>Verrucomicrobiaceae</taxon>
        <taxon>Luteolibacter</taxon>
    </lineage>
</organism>
<dbReference type="InterPro" id="IPR013425">
    <property type="entry name" value="Autotrns_rpt"/>
</dbReference>
<evidence type="ECO:0000256" key="2">
    <source>
        <dbReference type="SAM" id="SignalP"/>
    </source>
</evidence>
<evidence type="ECO:0000313" key="4">
    <source>
        <dbReference type="Proteomes" id="UP001320876"/>
    </source>
</evidence>
<dbReference type="RefSeq" id="WP_264487981.1">
    <property type="nucleotide sequence ID" value="NZ_JAPDDT010000006.1"/>
</dbReference>
<name>A0ABT3GK28_9BACT</name>
<feature type="chain" id="PRO_5045642520" evidence="2">
    <location>
        <begin position="34"/>
        <end position="551"/>
    </location>
</feature>
<evidence type="ECO:0000256" key="1">
    <source>
        <dbReference type="ARBA" id="ARBA00022729"/>
    </source>
</evidence>
<feature type="signal peptide" evidence="2">
    <location>
        <begin position="1"/>
        <end position="33"/>
    </location>
</feature>
<keyword evidence="1 2" id="KW-0732">Signal</keyword>
<dbReference type="EMBL" id="JAPDDT010000006">
    <property type="protein sequence ID" value="MCW1923874.1"/>
    <property type="molecule type" value="Genomic_DNA"/>
</dbReference>
<dbReference type="InterPro" id="IPR011050">
    <property type="entry name" value="Pectin_lyase_fold/virulence"/>
</dbReference>
<sequence>MKPSRPAIAASKIAARTLTLPLIVLGLCDNSRAADFYWDANGVTAGTGGGGSWNTAGTWRDGSATGTLGNWVNGSSAIFGGTAGTVSGVAATAISVNQIKLTSAATFTGTNNLSFVGTYSDSVLAFDALGVTTSINLSQKITGTINGGLVLNGSATSTSVVAGDRLYLSNANNDFVGDVTVLGGKLHTTSFLGNVNNKVILIGGAYFNNGGTGSSRNIQVDAASVISSTISVAPTLSGAISGTGNLTYLTSGAVTLTLSGSMSGYSGTFENASTGGNINLGTTASGGKWKFSSNTTTTLTATNGDAIAHGTGAGAGNLLMNGGTLNMNGKSETINGLSGATGTVRNSLSATASTLTVGDGDATATYDGVLINGGTGTLAFTKIGNGTQTLGGNSTYTGGTTISAGTLLITGSLGNTAVTVGAAGTLGGDGTIGGGALHFEDGARFVFSTTETLTVNGTGGAGVTFVGFGVDDLIGLNSSVANGIYSLIDGTATVHTANLANFGIANAFDLGGGKSAYFELGSLNVVVIPEPKAALLGGIGVLALLRRRRPR</sequence>
<dbReference type="NCBIfam" id="TIGR02601">
    <property type="entry name" value="autotrns_rpt"/>
    <property type="match status" value="1"/>
</dbReference>
<reference evidence="3 4" key="1">
    <citation type="submission" date="2022-10" db="EMBL/GenBank/DDBJ databases">
        <title>Luteolibacter arcticus strain CCTCC AB 2014275, whole genome shotgun sequencing project.</title>
        <authorList>
            <person name="Zhao G."/>
            <person name="Shen L."/>
        </authorList>
    </citation>
    <scope>NUCLEOTIDE SEQUENCE [LARGE SCALE GENOMIC DNA]</scope>
    <source>
        <strain evidence="3 4">CCTCC AB 2014275</strain>
    </source>
</reference>
<evidence type="ECO:0000313" key="3">
    <source>
        <dbReference type="EMBL" id="MCW1923874.1"/>
    </source>
</evidence>